<feature type="signal peptide" evidence="1">
    <location>
        <begin position="1"/>
        <end position="17"/>
    </location>
</feature>
<reference evidence="2 3" key="1">
    <citation type="journal article" date="2013" name="Genome Biol.">
        <title>Genome of Acanthamoeba castellanii highlights extensive lateral gene transfer and early evolution of tyrosine kinase signaling.</title>
        <authorList>
            <person name="Clarke M."/>
            <person name="Lohan A.J."/>
            <person name="Liu B."/>
            <person name="Lagkouvardos I."/>
            <person name="Roy S."/>
            <person name="Zafar N."/>
            <person name="Bertelli C."/>
            <person name="Schilde C."/>
            <person name="Kianianmomeni A."/>
            <person name="Burglin T.R."/>
            <person name="Frech C."/>
            <person name="Turcotte B."/>
            <person name="Kopec K.O."/>
            <person name="Synnott J.M."/>
            <person name="Choo C."/>
            <person name="Paponov I."/>
            <person name="Finkler A."/>
            <person name="Soon Heng Tan C."/>
            <person name="Hutchins A.P."/>
            <person name="Weinmeier T."/>
            <person name="Rattei T."/>
            <person name="Chu J.S."/>
            <person name="Gimenez G."/>
            <person name="Irimia M."/>
            <person name="Rigden D.J."/>
            <person name="Fitzpatrick D.A."/>
            <person name="Lorenzo-Morales J."/>
            <person name="Bateman A."/>
            <person name="Chiu C.H."/>
            <person name="Tang P."/>
            <person name="Hegemann P."/>
            <person name="Fromm H."/>
            <person name="Raoult D."/>
            <person name="Greub G."/>
            <person name="Miranda-Saavedra D."/>
            <person name="Chen N."/>
            <person name="Nash P."/>
            <person name="Ginger M.L."/>
            <person name="Horn M."/>
            <person name="Schaap P."/>
            <person name="Caler L."/>
            <person name="Loftus B."/>
        </authorList>
    </citation>
    <scope>NUCLEOTIDE SEQUENCE [LARGE SCALE GENOMIC DNA]</scope>
    <source>
        <strain evidence="2 3">Neff</strain>
    </source>
</reference>
<dbReference type="EMBL" id="KB008044">
    <property type="protein sequence ID" value="ELR14769.1"/>
    <property type="molecule type" value="Genomic_DNA"/>
</dbReference>
<organism evidence="2 3">
    <name type="scientific">Acanthamoeba castellanii (strain ATCC 30010 / Neff)</name>
    <dbReference type="NCBI Taxonomy" id="1257118"/>
    <lineage>
        <taxon>Eukaryota</taxon>
        <taxon>Amoebozoa</taxon>
        <taxon>Discosea</taxon>
        <taxon>Longamoebia</taxon>
        <taxon>Centramoebida</taxon>
        <taxon>Acanthamoebidae</taxon>
        <taxon>Acanthamoeba</taxon>
    </lineage>
</organism>
<proteinExistence type="predicted"/>
<evidence type="ECO:0000256" key="1">
    <source>
        <dbReference type="SAM" id="SignalP"/>
    </source>
</evidence>
<protein>
    <submittedName>
        <fullName evidence="2">Uncharacterized protein</fullName>
    </submittedName>
</protein>
<keyword evidence="3" id="KW-1185">Reference proteome</keyword>
<evidence type="ECO:0000313" key="3">
    <source>
        <dbReference type="Proteomes" id="UP000011083"/>
    </source>
</evidence>
<dbReference type="RefSeq" id="XP_004336782.1">
    <property type="nucleotide sequence ID" value="XM_004336734.1"/>
</dbReference>
<evidence type="ECO:0000313" key="2">
    <source>
        <dbReference type="EMBL" id="ELR14769.1"/>
    </source>
</evidence>
<dbReference type="Proteomes" id="UP000011083">
    <property type="component" value="Unassembled WGS sequence"/>
</dbReference>
<feature type="chain" id="PRO_5003989929" evidence="1">
    <location>
        <begin position="18"/>
        <end position="95"/>
    </location>
</feature>
<accession>L8GNV8</accession>
<dbReference type="GeneID" id="14915352"/>
<gene>
    <name evidence="2" type="ORF">ACA1_391370</name>
</gene>
<dbReference type="KEGG" id="acan:ACA1_391370"/>
<sequence length="95" mass="9899">MKVAFVLLLAFLAVALATPYGRMRPVKTVPNWVDTGAKVDAPFDCTIELGIQCASVIAGCASQCTSFSTQCLDCVGSAASTCCPCLQAAFPNFPC</sequence>
<dbReference type="VEuPathDB" id="AmoebaDB:ACA1_391370"/>
<keyword evidence="1" id="KW-0732">Signal</keyword>
<dbReference type="AlphaFoldDB" id="L8GNV8"/>
<name>L8GNV8_ACACF</name>